<evidence type="ECO:0000259" key="11">
    <source>
        <dbReference type="SMART" id="SM00756"/>
    </source>
</evidence>
<dbReference type="GO" id="GO:0016491">
    <property type="term" value="F:oxidoreductase activity"/>
    <property type="evidence" value="ECO:0007669"/>
    <property type="project" value="UniProtKB-KW"/>
</dbReference>
<feature type="transmembrane region" description="Helical" evidence="10">
    <location>
        <begin position="55"/>
        <end position="76"/>
    </location>
</feature>
<evidence type="ECO:0000256" key="7">
    <source>
        <dbReference type="ARBA" id="ARBA00023136"/>
    </source>
</evidence>
<dbReference type="PANTHER" id="PTHR34573:SF1">
    <property type="entry name" value="VITAMIN K EPOXIDE REDUCTASE DOMAIN-CONTAINING PROTEIN"/>
    <property type="match status" value="1"/>
</dbReference>
<comment type="subcellular location">
    <subcellularLocation>
        <location evidence="1">Membrane</location>
        <topology evidence="1">Multi-pass membrane protein</topology>
    </subcellularLocation>
</comment>
<dbReference type="PANTHER" id="PTHR34573">
    <property type="entry name" value="VKC DOMAIN-CONTAINING PROTEIN"/>
    <property type="match status" value="1"/>
</dbReference>
<reference evidence="12" key="2">
    <citation type="journal article" date="2021" name="Microbiome">
        <title>Successional dynamics and alternative stable states in a saline activated sludge microbial community over 9 years.</title>
        <authorList>
            <person name="Wang Y."/>
            <person name="Ye J."/>
            <person name="Ju F."/>
            <person name="Liu L."/>
            <person name="Boyd J.A."/>
            <person name="Deng Y."/>
            <person name="Parks D.H."/>
            <person name="Jiang X."/>
            <person name="Yin X."/>
            <person name="Woodcroft B.J."/>
            <person name="Tyson G.W."/>
            <person name="Hugenholtz P."/>
            <person name="Polz M.F."/>
            <person name="Zhang T."/>
        </authorList>
    </citation>
    <scope>NUCLEOTIDE SEQUENCE</scope>
    <source>
        <strain evidence="12">HKST-UBA14</strain>
    </source>
</reference>
<dbReference type="GO" id="GO:0016020">
    <property type="term" value="C:membrane"/>
    <property type="evidence" value="ECO:0007669"/>
    <property type="project" value="UniProtKB-SubCell"/>
</dbReference>
<evidence type="ECO:0000256" key="8">
    <source>
        <dbReference type="ARBA" id="ARBA00023157"/>
    </source>
</evidence>
<dbReference type="InterPro" id="IPR038354">
    <property type="entry name" value="VKOR_sf"/>
</dbReference>
<dbReference type="AlphaFoldDB" id="A0A955RJ03"/>
<reference evidence="12" key="1">
    <citation type="submission" date="2020-04" db="EMBL/GenBank/DDBJ databases">
        <authorList>
            <person name="Zhang T."/>
        </authorList>
    </citation>
    <scope>NUCLEOTIDE SEQUENCE</scope>
    <source>
        <strain evidence="12">HKST-UBA14</strain>
    </source>
</reference>
<dbReference type="Pfam" id="PF07884">
    <property type="entry name" value="VKOR"/>
    <property type="match status" value="1"/>
</dbReference>
<dbReference type="Proteomes" id="UP000783287">
    <property type="component" value="Unassembled WGS sequence"/>
</dbReference>
<evidence type="ECO:0000256" key="4">
    <source>
        <dbReference type="ARBA" id="ARBA00022719"/>
    </source>
</evidence>
<evidence type="ECO:0000256" key="10">
    <source>
        <dbReference type="SAM" id="Phobius"/>
    </source>
</evidence>
<keyword evidence="9" id="KW-0676">Redox-active center</keyword>
<keyword evidence="6" id="KW-0560">Oxidoreductase</keyword>
<sequence length="143" mass="16460">MNRKYLKYILFILSILGIILSAYLWKVQLQGEDLSIPCTTNGGCELVLTSKWSKIFGVPMSVYGFFFYAFLALLTFQRIFIEHKLIEKLTLLSIVWGIIFSVYLRYLEFAKIGAHCTWCWISVLIIVLMAIVLSIDTSSEKKS</sequence>
<dbReference type="InterPro" id="IPR044698">
    <property type="entry name" value="VKOR/LTO1"/>
</dbReference>
<evidence type="ECO:0000256" key="1">
    <source>
        <dbReference type="ARBA" id="ARBA00004141"/>
    </source>
</evidence>
<evidence type="ECO:0000256" key="3">
    <source>
        <dbReference type="ARBA" id="ARBA00022692"/>
    </source>
</evidence>
<keyword evidence="5 10" id="KW-1133">Transmembrane helix</keyword>
<keyword evidence="3 10" id="KW-0812">Transmembrane</keyword>
<name>A0A955RJ03_9BACT</name>
<comment type="similarity">
    <text evidence="2">Belongs to the VKOR family.</text>
</comment>
<evidence type="ECO:0000256" key="6">
    <source>
        <dbReference type="ARBA" id="ARBA00023002"/>
    </source>
</evidence>
<accession>A0A955RJ03</accession>
<keyword evidence="7 10" id="KW-0472">Membrane</keyword>
<organism evidence="12 13">
    <name type="scientific">Candidatus Dojkabacteria bacterium</name>
    <dbReference type="NCBI Taxonomy" id="2099670"/>
    <lineage>
        <taxon>Bacteria</taxon>
        <taxon>Candidatus Dojkabacteria</taxon>
    </lineage>
</organism>
<dbReference type="InterPro" id="IPR012932">
    <property type="entry name" value="VKOR"/>
</dbReference>
<dbReference type="GO" id="GO:0048038">
    <property type="term" value="F:quinone binding"/>
    <property type="evidence" value="ECO:0007669"/>
    <property type="project" value="UniProtKB-KW"/>
</dbReference>
<feature type="domain" description="Vitamin K epoxide reductase" evidence="11">
    <location>
        <begin position="3"/>
        <end position="137"/>
    </location>
</feature>
<keyword evidence="4" id="KW-0874">Quinone</keyword>
<feature type="transmembrane region" description="Helical" evidence="10">
    <location>
        <begin position="5"/>
        <end position="25"/>
    </location>
</feature>
<evidence type="ECO:0000256" key="9">
    <source>
        <dbReference type="ARBA" id="ARBA00023284"/>
    </source>
</evidence>
<dbReference type="CDD" id="cd12916">
    <property type="entry name" value="VKOR_1"/>
    <property type="match status" value="1"/>
</dbReference>
<comment type="caution">
    <text evidence="12">The sequence shown here is derived from an EMBL/GenBank/DDBJ whole genome shotgun (WGS) entry which is preliminary data.</text>
</comment>
<evidence type="ECO:0000256" key="5">
    <source>
        <dbReference type="ARBA" id="ARBA00022989"/>
    </source>
</evidence>
<proteinExistence type="inferred from homology"/>
<evidence type="ECO:0000256" key="2">
    <source>
        <dbReference type="ARBA" id="ARBA00006214"/>
    </source>
</evidence>
<dbReference type="Gene3D" id="1.20.1440.130">
    <property type="entry name" value="VKOR domain"/>
    <property type="match status" value="1"/>
</dbReference>
<protein>
    <submittedName>
        <fullName evidence="12">Vitamin K epoxide reductase family protein</fullName>
    </submittedName>
</protein>
<keyword evidence="8" id="KW-1015">Disulfide bond</keyword>
<evidence type="ECO:0000313" key="12">
    <source>
        <dbReference type="EMBL" id="MCA9383278.1"/>
    </source>
</evidence>
<gene>
    <name evidence="12" type="ORF">KC909_02850</name>
</gene>
<dbReference type="SMART" id="SM00756">
    <property type="entry name" value="VKc"/>
    <property type="match status" value="1"/>
</dbReference>
<evidence type="ECO:0000313" key="13">
    <source>
        <dbReference type="Proteomes" id="UP000783287"/>
    </source>
</evidence>
<feature type="transmembrane region" description="Helical" evidence="10">
    <location>
        <begin position="112"/>
        <end position="135"/>
    </location>
</feature>
<feature type="transmembrane region" description="Helical" evidence="10">
    <location>
        <begin position="88"/>
        <end position="106"/>
    </location>
</feature>
<dbReference type="EMBL" id="JAGQLK010000048">
    <property type="protein sequence ID" value="MCA9383278.1"/>
    <property type="molecule type" value="Genomic_DNA"/>
</dbReference>